<gene>
    <name evidence="4" type="ORF">MPLDJ20_190074</name>
</gene>
<evidence type="ECO:0000256" key="1">
    <source>
        <dbReference type="ARBA" id="ARBA00022630"/>
    </source>
</evidence>
<keyword evidence="2" id="KW-0288">FMN</keyword>
<dbReference type="CDD" id="cd04730">
    <property type="entry name" value="NPD_like"/>
    <property type="match status" value="1"/>
</dbReference>
<dbReference type="InterPro" id="IPR004136">
    <property type="entry name" value="NMO"/>
</dbReference>
<protein>
    <submittedName>
        <fullName evidence="4">Putative 2-nitropropane dioxygenase</fullName>
    </submittedName>
</protein>
<dbReference type="PANTHER" id="PTHR32332">
    <property type="entry name" value="2-NITROPROPANE DIOXYGENASE"/>
    <property type="match status" value="1"/>
</dbReference>
<evidence type="ECO:0000256" key="2">
    <source>
        <dbReference type="ARBA" id="ARBA00022643"/>
    </source>
</evidence>
<keyword evidence="4" id="KW-0223">Dioxygenase</keyword>
<accession>A0A090ESW5</accession>
<proteinExistence type="predicted"/>
<dbReference type="Pfam" id="PF03060">
    <property type="entry name" value="NMO"/>
    <property type="match status" value="2"/>
</dbReference>
<evidence type="ECO:0000313" key="4">
    <source>
        <dbReference type="EMBL" id="CDX34617.1"/>
    </source>
</evidence>
<dbReference type="GeneID" id="31890145"/>
<evidence type="ECO:0000313" key="5">
    <source>
        <dbReference type="Proteomes" id="UP000046373"/>
    </source>
</evidence>
<dbReference type="Proteomes" id="UP000046373">
    <property type="component" value="Unassembled WGS sequence"/>
</dbReference>
<keyword evidence="1" id="KW-0285">Flavoprotein</keyword>
<dbReference type="GO" id="GO:0018580">
    <property type="term" value="F:nitronate monooxygenase activity"/>
    <property type="evidence" value="ECO:0007669"/>
    <property type="project" value="InterPro"/>
</dbReference>
<organism evidence="4 5">
    <name type="scientific">Mesorhizobium plurifarium</name>
    <dbReference type="NCBI Taxonomy" id="69974"/>
    <lineage>
        <taxon>Bacteria</taxon>
        <taxon>Pseudomonadati</taxon>
        <taxon>Pseudomonadota</taxon>
        <taxon>Alphaproteobacteria</taxon>
        <taxon>Hyphomicrobiales</taxon>
        <taxon>Phyllobacteriaceae</taxon>
        <taxon>Mesorhizobium</taxon>
    </lineage>
</organism>
<sequence length="338" mass="35482">MRTPLCDLLGIKVPIVLAPIIAPVGGPAGPRLAAAVSEAGGLGIIALWLAEIEVIQTRIRDIRSLTAKPFAINLRLDLGVVARLEACLEEGARIISLFWGDPSDVAPRAKAAGAIVMQTVRSSREARVAVDCGVDVVVAQGWEAGGHVWGNVATMALVPAVVDAVAPVPVIAAGGIADGRGMAAALALGAEGVWIGTRFLASAEANFHARYRERLLAASETDTIYLENLFDGGPWTDAPARVLRNKTVAEWEAAGRPRPGQRPGENDIVAVSASRGDIKRYTPVAPVTDIEGDIDALPMWAGQGVGLVRKIQPATDIVREIDAEAQTVLTRLGSLMRA</sequence>
<dbReference type="GO" id="GO:0051213">
    <property type="term" value="F:dioxygenase activity"/>
    <property type="evidence" value="ECO:0007669"/>
    <property type="project" value="UniProtKB-KW"/>
</dbReference>
<dbReference type="AlphaFoldDB" id="A0A090ESW5"/>
<dbReference type="EMBL" id="CCNB01000011">
    <property type="protein sequence ID" value="CDX34617.1"/>
    <property type="molecule type" value="Genomic_DNA"/>
</dbReference>
<dbReference type="InterPro" id="IPR013785">
    <property type="entry name" value="Aldolase_TIM"/>
</dbReference>
<keyword evidence="3" id="KW-0560">Oxidoreductase</keyword>
<dbReference type="SUPFAM" id="SSF51412">
    <property type="entry name" value="Inosine monophosphate dehydrogenase (IMPDH)"/>
    <property type="match status" value="1"/>
</dbReference>
<name>A0A090ESW5_MESPL</name>
<dbReference type="PANTHER" id="PTHR32332:SF20">
    <property type="entry name" value="2-NITROPROPANE DIOXYGENASE-LIKE PROTEIN"/>
    <property type="match status" value="1"/>
</dbReference>
<dbReference type="Gene3D" id="3.20.20.70">
    <property type="entry name" value="Aldolase class I"/>
    <property type="match status" value="1"/>
</dbReference>
<evidence type="ECO:0000256" key="3">
    <source>
        <dbReference type="ARBA" id="ARBA00023002"/>
    </source>
</evidence>
<reference evidence="4 5" key="1">
    <citation type="submission" date="2014-08" db="EMBL/GenBank/DDBJ databases">
        <authorList>
            <person name="Moulin Lionel"/>
        </authorList>
    </citation>
    <scope>NUCLEOTIDE SEQUENCE [LARGE SCALE GENOMIC DNA]</scope>
</reference>